<dbReference type="PRINTS" id="PR00080">
    <property type="entry name" value="SDRFAMILY"/>
</dbReference>
<dbReference type="Proteomes" id="UP001144805">
    <property type="component" value="Unassembled WGS sequence"/>
</dbReference>
<sequence length="259" mass="27108">MALEGKRAAVTGAAAGLGRELAVELARRGVAVALIDIDAKGLEQTRALVGDAPAAPLVIAADLTAPDAPAAIIGQIEREWGGLDILINNAGFGRIEPFLEMKAATWQKTLAVNVTAVAMMTIAAGELMKRQGEGRIVNLTSPASRMALPNYAAYAASKAGVDSITRAAAIALAPFGVRVNSVAPGMMDTEMQRSTEADLARIEGRPDVQAFLDERTRRVPIGRRAEIAEVAAAVIWLALDAPSYITAERLNASGGLDRD</sequence>
<dbReference type="Pfam" id="PF13561">
    <property type="entry name" value="adh_short_C2"/>
    <property type="match status" value="1"/>
</dbReference>
<reference evidence="3" key="1">
    <citation type="submission" date="2022-11" db="EMBL/GenBank/DDBJ databases">
        <title>Biodiversity and phylogenetic relationships of bacteria.</title>
        <authorList>
            <person name="Machado R.A.R."/>
            <person name="Bhat A."/>
            <person name="Loulou A."/>
            <person name="Kallel S."/>
        </authorList>
    </citation>
    <scope>NUCLEOTIDE SEQUENCE</scope>
    <source>
        <strain evidence="3">K-TC2</strain>
    </source>
</reference>
<name>A0A9X3IMI9_9HYPH</name>
<dbReference type="PANTHER" id="PTHR43639">
    <property type="entry name" value="OXIDOREDUCTASE, SHORT-CHAIN DEHYDROGENASE/REDUCTASE FAMILY (AFU_ORTHOLOGUE AFUA_5G02870)"/>
    <property type="match status" value="1"/>
</dbReference>
<dbReference type="EMBL" id="JAPKNK010000011">
    <property type="protein sequence ID" value="MCX5571608.1"/>
    <property type="molecule type" value="Genomic_DNA"/>
</dbReference>
<organism evidence="3 4">
    <name type="scientific">Kaistia nematophila</name>
    <dbReference type="NCBI Taxonomy" id="2994654"/>
    <lineage>
        <taxon>Bacteria</taxon>
        <taxon>Pseudomonadati</taxon>
        <taxon>Pseudomonadota</taxon>
        <taxon>Alphaproteobacteria</taxon>
        <taxon>Hyphomicrobiales</taxon>
        <taxon>Kaistiaceae</taxon>
        <taxon>Kaistia</taxon>
    </lineage>
</organism>
<dbReference type="Gene3D" id="3.40.50.720">
    <property type="entry name" value="NAD(P)-binding Rossmann-like Domain"/>
    <property type="match status" value="1"/>
</dbReference>
<comment type="caution">
    <text evidence="3">The sequence shown here is derived from an EMBL/GenBank/DDBJ whole genome shotgun (WGS) entry which is preliminary data.</text>
</comment>
<protein>
    <submittedName>
        <fullName evidence="3">SDR family oxidoreductase</fullName>
    </submittedName>
</protein>
<dbReference type="PROSITE" id="PS00061">
    <property type="entry name" value="ADH_SHORT"/>
    <property type="match status" value="1"/>
</dbReference>
<proteinExistence type="inferred from homology"/>
<dbReference type="InterPro" id="IPR002347">
    <property type="entry name" value="SDR_fam"/>
</dbReference>
<dbReference type="PRINTS" id="PR00081">
    <property type="entry name" value="GDHRDH"/>
</dbReference>
<dbReference type="InterPro" id="IPR020904">
    <property type="entry name" value="Sc_DH/Rdtase_CS"/>
</dbReference>
<evidence type="ECO:0000256" key="1">
    <source>
        <dbReference type="ARBA" id="ARBA00006484"/>
    </source>
</evidence>
<dbReference type="AlphaFoldDB" id="A0A9X3IMI9"/>
<dbReference type="RefSeq" id="WP_266340572.1">
    <property type="nucleotide sequence ID" value="NZ_JAPKNK010000011.1"/>
</dbReference>
<dbReference type="GO" id="GO:0016491">
    <property type="term" value="F:oxidoreductase activity"/>
    <property type="evidence" value="ECO:0007669"/>
    <property type="project" value="UniProtKB-KW"/>
</dbReference>
<dbReference type="SUPFAM" id="SSF51735">
    <property type="entry name" value="NAD(P)-binding Rossmann-fold domains"/>
    <property type="match status" value="1"/>
</dbReference>
<comment type="similarity">
    <text evidence="1">Belongs to the short-chain dehydrogenases/reductases (SDR) family.</text>
</comment>
<accession>A0A9X3IMI9</accession>
<gene>
    <name evidence="3" type="ORF">OSH07_20575</name>
</gene>
<dbReference type="FunFam" id="3.40.50.720:FF:000084">
    <property type="entry name" value="Short-chain dehydrogenase reductase"/>
    <property type="match status" value="1"/>
</dbReference>
<dbReference type="InterPro" id="IPR036291">
    <property type="entry name" value="NAD(P)-bd_dom_sf"/>
</dbReference>
<dbReference type="CDD" id="cd05233">
    <property type="entry name" value="SDR_c"/>
    <property type="match status" value="1"/>
</dbReference>
<keyword evidence="4" id="KW-1185">Reference proteome</keyword>
<evidence type="ECO:0000256" key="2">
    <source>
        <dbReference type="ARBA" id="ARBA00023002"/>
    </source>
</evidence>
<dbReference type="PANTHER" id="PTHR43639:SF1">
    <property type="entry name" value="SHORT-CHAIN DEHYDROGENASE_REDUCTASE FAMILY PROTEIN"/>
    <property type="match status" value="1"/>
</dbReference>
<evidence type="ECO:0000313" key="3">
    <source>
        <dbReference type="EMBL" id="MCX5571608.1"/>
    </source>
</evidence>
<evidence type="ECO:0000313" key="4">
    <source>
        <dbReference type="Proteomes" id="UP001144805"/>
    </source>
</evidence>
<keyword evidence="2" id="KW-0560">Oxidoreductase</keyword>